<organism evidence="3 4">
    <name type="scientific">Pseudomonas fluorescens</name>
    <dbReference type="NCBI Taxonomy" id="294"/>
    <lineage>
        <taxon>Bacteria</taxon>
        <taxon>Pseudomonadati</taxon>
        <taxon>Pseudomonadota</taxon>
        <taxon>Gammaproteobacteria</taxon>
        <taxon>Pseudomonadales</taxon>
        <taxon>Pseudomonadaceae</taxon>
        <taxon>Pseudomonas</taxon>
    </lineage>
</organism>
<dbReference type="Proteomes" id="UP000375525">
    <property type="component" value="Unassembled WGS sequence"/>
</dbReference>
<dbReference type="InterPro" id="IPR054075">
    <property type="entry name" value="Gp53-like_C"/>
</dbReference>
<dbReference type="Pfam" id="PF21882">
    <property type="entry name" value="Gp53-like_C"/>
    <property type="match status" value="1"/>
</dbReference>
<reference evidence="3 4" key="1">
    <citation type="submission" date="2019-09" db="EMBL/GenBank/DDBJ databases">
        <authorList>
            <person name="Chandra G."/>
            <person name="Truman W A."/>
        </authorList>
    </citation>
    <scope>NUCLEOTIDE SEQUENCE [LARGE SCALE GENOMIC DNA]</scope>
    <source>
        <strain evidence="3">PS880</strain>
    </source>
</reference>
<evidence type="ECO:0000256" key="1">
    <source>
        <dbReference type="SAM" id="MobiDB-lite"/>
    </source>
</evidence>
<dbReference type="OrthoDB" id="9810174at2"/>
<evidence type="ECO:0000313" key="4">
    <source>
        <dbReference type="Proteomes" id="UP000375525"/>
    </source>
</evidence>
<accession>A0A5E7Q5G0</accession>
<protein>
    <recommendedName>
        <fullName evidence="2">Putative tail fiber protein gp53-like C-terminal domain-containing protein</fullName>
    </recommendedName>
</protein>
<gene>
    <name evidence="3" type="ORF">PS880_05778</name>
</gene>
<dbReference type="RefSeq" id="WP_150782490.1">
    <property type="nucleotide sequence ID" value="NZ_CABVIH010000040.1"/>
</dbReference>
<dbReference type="Gene3D" id="2.60.40.3940">
    <property type="match status" value="1"/>
</dbReference>
<dbReference type="EMBL" id="CABVIH010000040">
    <property type="protein sequence ID" value="VVP57064.1"/>
    <property type="molecule type" value="Genomic_DNA"/>
</dbReference>
<dbReference type="AlphaFoldDB" id="A0A5E7Q5G0"/>
<feature type="region of interest" description="Disordered" evidence="1">
    <location>
        <begin position="1"/>
        <end position="20"/>
    </location>
</feature>
<evidence type="ECO:0000313" key="3">
    <source>
        <dbReference type="EMBL" id="VVP57064.1"/>
    </source>
</evidence>
<name>A0A5E7Q5G0_PSEFL</name>
<feature type="domain" description="Putative tail fiber protein gp53-like C-terminal" evidence="2">
    <location>
        <begin position="352"/>
        <end position="429"/>
    </location>
</feature>
<sequence length="430" mass="43959">MYYIDGPGATPDNKFTDGDPAAGVAPTTVTDDFMNDIQMEILNVLAAAGIAPAKNTQDQLLQALRGLGGTGIFTTAPQFDNTKKGATTEFVQRALGSYSGFVQYAVNTGLTPAAVGKFISLAATITVNMPFASQCPPGSLITFYGSAPNCVINPQAGETLVAIGSGGGNINPFTLPGLATAVFRSTGTGWVLDGGDAALQYSPIYTGPFGTTAPQFDNTKKTATTAFVQRALGSKASVGGYSVNTSLTAVDMGKLHLMTATGTLTFNLPPANSVPAGASFEVMGFGTGTSVFVPVGVDALVCGSPIANISMKSGDALEFTSNGAASWYVRGIGTLKFATGFAANLAVNGYAKLPSGLIFQWGQASSANIAVTFPLVFPTSILGVHAQIQSAGNGNYNANAAFYSTTGFTIYPSSAGIGTTTAYNWFAIGQ</sequence>
<proteinExistence type="predicted"/>
<evidence type="ECO:0000259" key="2">
    <source>
        <dbReference type="Pfam" id="PF21882"/>
    </source>
</evidence>